<dbReference type="SMART" id="SM01349">
    <property type="entry name" value="TOG"/>
    <property type="match status" value="1"/>
</dbReference>
<dbReference type="InterPro" id="IPR011989">
    <property type="entry name" value="ARM-like"/>
</dbReference>
<reference evidence="8 9" key="1">
    <citation type="journal article" date="2019" name="Nat. Ecol. Evol.">
        <title>Megaphylogeny resolves global patterns of mushroom evolution.</title>
        <authorList>
            <person name="Varga T."/>
            <person name="Krizsan K."/>
            <person name="Foldi C."/>
            <person name="Dima B."/>
            <person name="Sanchez-Garcia M."/>
            <person name="Sanchez-Ramirez S."/>
            <person name="Szollosi G.J."/>
            <person name="Szarkandi J.G."/>
            <person name="Papp V."/>
            <person name="Albert L."/>
            <person name="Andreopoulos W."/>
            <person name="Angelini C."/>
            <person name="Antonin V."/>
            <person name="Barry K.W."/>
            <person name="Bougher N.L."/>
            <person name="Buchanan P."/>
            <person name="Buyck B."/>
            <person name="Bense V."/>
            <person name="Catcheside P."/>
            <person name="Chovatia M."/>
            <person name="Cooper J."/>
            <person name="Damon W."/>
            <person name="Desjardin D."/>
            <person name="Finy P."/>
            <person name="Geml J."/>
            <person name="Haridas S."/>
            <person name="Hughes K."/>
            <person name="Justo A."/>
            <person name="Karasinski D."/>
            <person name="Kautmanova I."/>
            <person name="Kiss B."/>
            <person name="Kocsube S."/>
            <person name="Kotiranta H."/>
            <person name="LaButti K.M."/>
            <person name="Lechner B.E."/>
            <person name="Liimatainen K."/>
            <person name="Lipzen A."/>
            <person name="Lukacs Z."/>
            <person name="Mihaltcheva S."/>
            <person name="Morgado L.N."/>
            <person name="Niskanen T."/>
            <person name="Noordeloos M.E."/>
            <person name="Ohm R.A."/>
            <person name="Ortiz-Santana B."/>
            <person name="Ovrebo C."/>
            <person name="Racz N."/>
            <person name="Riley R."/>
            <person name="Savchenko A."/>
            <person name="Shiryaev A."/>
            <person name="Soop K."/>
            <person name="Spirin V."/>
            <person name="Szebenyi C."/>
            <person name="Tomsovsky M."/>
            <person name="Tulloss R.E."/>
            <person name="Uehling J."/>
            <person name="Grigoriev I.V."/>
            <person name="Vagvolgyi C."/>
            <person name="Papp T."/>
            <person name="Martin F.M."/>
            <person name="Miettinen O."/>
            <person name="Hibbett D.S."/>
            <person name="Nagy L.G."/>
        </authorList>
    </citation>
    <scope>NUCLEOTIDE SEQUENCE [LARGE SCALE GENOMIC DNA]</scope>
    <source>
        <strain evidence="8 9">OMC1185</strain>
    </source>
</reference>
<dbReference type="GO" id="GO:0051301">
    <property type="term" value="P:cell division"/>
    <property type="evidence" value="ECO:0007669"/>
    <property type="project" value="UniProtKB-KW"/>
</dbReference>
<dbReference type="PANTHER" id="PTHR21567:SF60">
    <property type="entry name" value="CLASP N-TERMINAL DOMAIN-CONTAINING PROTEIN"/>
    <property type="match status" value="1"/>
</dbReference>
<dbReference type="InterPro" id="IPR024395">
    <property type="entry name" value="CLASP_N_dom"/>
</dbReference>
<feature type="compositionally biased region" description="Basic and acidic residues" evidence="6">
    <location>
        <begin position="265"/>
        <end position="282"/>
    </location>
</feature>
<organism evidence="8 9">
    <name type="scientific">Heliocybe sulcata</name>
    <dbReference type="NCBI Taxonomy" id="5364"/>
    <lineage>
        <taxon>Eukaryota</taxon>
        <taxon>Fungi</taxon>
        <taxon>Dikarya</taxon>
        <taxon>Basidiomycota</taxon>
        <taxon>Agaricomycotina</taxon>
        <taxon>Agaricomycetes</taxon>
        <taxon>Gloeophyllales</taxon>
        <taxon>Gloeophyllaceae</taxon>
        <taxon>Heliocybe</taxon>
    </lineage>
</organism>
<feature type="compositionally biased region" description="Polar residues" evidence="6">
    <location>
        <begin position="533"/>
        <end position="550"/>
    </location>
</feature>
<evidence type="ECO:0000256" key="6">
    <source>
        <dbReference type="SAM" id="MobiDB-lite"/>
    </source>
</evidence>
<dbReference type="OrthoDB" id="46159at2759"/>
<comment type="subcellular location">
    <subcellularLocation>
        <location evidence="1">Cytoplasm</location>
        <location evidence="1">Cytoskeleton</location>
        <location evidence="1">Spindle</location>
    </subcellularLocation>
</comment>
<feature type="compositionally biased region" description="Polar residues" evidence="6">
    <location>
        <begin position="562"/>
        <end position="574"/>
    </location>
</feature>
<feature type="compositionally biased region" description="Basic and acidic residues" evidence="6">
    <location>
        <begin position="440"/>
        <end position="451"/>
    </location>
</feature>
<dbReference type="Gene3D" id="1.25.10.10">
    <property type="entry name" value="Leucine-rich Repeat Variant"/>
    <property type="match status" value="1"/>
</dbReference>
<feature type="domain" description="TOG" evidence="7">
    <location>
        <begin position="13"/>
        <end position="252"/>
    </location>
</feature>
<evidence type="ECO:0000256" key="3">
    <source>
        <dbReference type="ARBA" id="ARBA00022618"/>
    </source>
</evidence>
<dbReference type="GO" id="GO:0008017">
    <property type="term" value="F:microtubule binding"/>
    <property type="evidence" value="ECO:0007669"/>
    <property type="project" value="TreeGrafter"/>
</dbReference>
<dbReference type="PANTHER" id="PTHR21567">
    <property type="entry name" value="CLASP"/>
    <property type="match status" value="1"/>
</dbReference>
<dbReference type="GO" id="GO:0090307">
    <property type="term" value="P:mitotic spindle assembly"/>
    <property type="evidence" value="ECO:0007669"/>
    <property type="project" value="TreeGrafter"/>
</dbReference>
<feature type="compositionally biased region" description="Polar residues" evidence="6">
    <location>
        <begin position="283"/>
        <end position="298"/>
    </location>
</feature>
<feature type="compositionally biased region" description="Basic and acidic residues" evidence="6">
    <location>
        <begin position="481"/>
        <end position="499"/>
    </location>
</feature>
<dbReference type="SUPFAM" id="SSF48371">
    <property type="entry name" value="ARM repeat"/>
    <property type="match status" value="1"/>
</dbReference>
<sequence>MPAAIPSVIKCGSKLTLEHELELIGPELSHNETEETWDAIFRALSRLSAVCRGGGCEFPRELVAFLRDFSRPVISALNSERSRLSGAAADMIGVVASGLGRLFEALLPLFLPALLTLCTRPNKLFINRARSCILLVIEHTQLPSIISFLLCSLKDKSVSLRLVAIDCIFACLNSCGPQDLQKETRAKEIEAAIKSTATDSHADVRKASRRVFETYKVLFEYRVESFVSPMTPTMKKYLDIKSMPSSKPQSRPPSRPQSALSAHSRGGDAHLSKAPPKPEKSSEQPAQVTHSRSASESQAAVVRNTEPAASRPASRTRSQKHVPQGPDPLANHGVKQGRAARAMHPTEQIALRPAQRPTSLSVRSQEGAVAGPSDAIHKPGQSTSSAAAAPPTGLVRRPAQPGSNTTSTSAPLRPPMGQRAGTVEGSKDGARRPLNTATEPEAKAELKDAAHPTKGPKRVPLLQLETSKPNASDSKVSRKPTPKDAHPQVGKDIKVDVKSRLLKSVPSNPVLAKTKSSDSAPTGPQPRLRHQKSVLSRSANGTIIDRQQSALPRAAKEADHIQTGTATPTAQTVQEMKETKKGTSKEATKPESSQPASRAVRAKSSKVKKIETRKAGGTPAATSPPEQETLVDDIPLPSSREATPTPSLVPLPASPITPDAQLPPVDAILAAAEAQHAEDAGPTEKHIPGEREETRDLADVRTPVARPVSAHAALVHGPDEMATPFKTPISKLVSQIERGLIWTPGSLEDDSVLYDESFDLDLTPVPALVIRRNGFTAAGDDSF</sequence>
<dbReference type="AlphaFoldDB" id="A0A5C3NAT0"/>
<dbReference type="GO" id="GO:0005876">
    <property type="term" value="C:spindle microtubule"/>
    <property type="evidence" value="ECO:0007669"/>
    <property type="project" value="TreeGrafter"/>
</dbReference>
<accession>A0A5C3NAT0</accession>
<evidence type="ECO:0000256" key="4">
    <source>
        <dbReference type="ARBA" id="ARBA00022701"/>
    </source>
</evidence>
<dbReference type="STRING" id="5364.A0A5C3NAT0"/>
<feature type="compositionally biased region" description="Polar residues" evidence="6">
    <location>
        <begin position="401"/>
        <end position="410"/>
    </location>
</feature>
<dbReference type="GO" id="GO:0005815">
    <property type="term" value="C:microtubule organizing center"/>
    <property type="evidence" value="ECO:0007669"/>
    <property type="project" value="TreeGrafter"/>
</dbReference>
<dbReference type="Pfam" id="PF12348">
    <property type="entry name" value="CLASP_N"/>
    <property type="match status" value="1"/>
</dbReference>
<evidence type="ECO:0000313" key="8">
    <source>
        <dbReference type="EMBL" id="TFK54382.1"/>
    </source>
</evidence>
<dbReference type="EMBL" id="ML213506">
    <property type="protein sequence ID" value="TFK54382.1"/>
    <property type="molecule type" value="Genomic_DNA"/>
</dbReference>
<dbReference type="InterPro" id="IPR016024">
    <property type="entry name" value="ARM-type_fold"/>
</dbReference>
<comment type="similarity">
    <text evidence="2">Belongs to the CLASP family.</text>
</comment>
<keyword evidence="5" id="KW-0498">Mitosis</keyword>
<keyword evidence="5" id="KW-0131">Cell cycle</keyword>
<proteinExistence type="inferred from homology"/>
<dbReference type="GO" id="GO:1990023">
    <property type="term" value="C:mitotic spindle midzone"/>
    <property type="evidence" value="ECO:0007669"/>
    <property type="project" value="TreeGrafter"/>
</dbReference>
<protein>
    <recommendedName>
        <fullName evidence="7">TOG domain-containing protein</fullName>
    </recommendedName>
</protein>
<evidence type="ECO:0000256" key="2">
    <source>
        <dbReference type="ARBA" id="ARBA00009549"/>
    </source>
</evidence>
<dbReference type="GO" id="GO:0005881">
    <property type="term" value="C:cytoplasmic microtubule"/>
    <property type="evidence" value="ECO:0007669"/>
    <property type="project" value="TreeGrafter"/>
</dbReference>
<feature type="compositionally biased region" description="Polar residues" evidence="6">
    <location>
        <begin position="464"/>
        <end position="474"/>
    </location>
</feature>
<dbReference type="Proteomes" id="UP000305948">
    <property type="component" value="Unassembled WGS sequence"/>
</dbReference>
<keyword evidence="4" id="KW-0493">Microtubule</keyword>
<feature type="compositionally biased region" description="Basic and acidic residues" evidence="6">
    <location>
        <begin position="575"/>
        <end position="589"/>
    </location>
</feature>
<feature type="compositionally biased region" description="Low complexity" evidence="6">
    <location>
        <begin position="382"/>
        <end position="392"/>
    </location>
</feature>
<keyword evidence="3" id="KW-0132">Cell division</keyword>
<evidence type="ECO:0000256" key="1">
    <source>
        <dbReference type="ARBA" id="ARBA00004186"/>
    </source>
</evidence>
<keyword evidence="9" id="KW-1185">Reference proteome</keyword>
<evidence type="ECO:0000256" key="5">
    <source>
        <dbReference type="ARBA" id="ARBA00022776"/>
    </source>
</evidence>
<evidence type="ECO:0000259" key="7">
    <source>
        <dbReference type="SMART" id="SM01349"/>
    </source>
</evidence>
<gene>
    <name evidence="8" type="ORF">OE88DRAFT_1655035</name>
</gene>
<feature type="region of interest" description="Disordered" evidence="6">
    <location>
        <begin position="242"/>
        <end position="649"/>
    </location>
</feature>
<dbReference type="InterPro" id="IPR034085">
    <property type="entry name" value="TOG"/>
</dbReference>
<name>A0A5C3NAT0_9AGAM</name>
<evidence type="ECO:0000313" key="9">
    <source>
        <dbReference type="Proteomes" id="UP000305948"/>
    </source>
</evidence>